<dbReference type="GO" id="GO:0016020">
    <property type="term" value="C:membrane"/>
    <property type="evidence" value="ECO:0007669"/>
    <property type="project" value="TreeGrafter"/>
</dbReference>
<name>A0A6B2L1S1_9EUKA</name>
<sequence>MRCLSMFAQGKASLPAELTHPFSMLELLGYRELQLLHVLFEVNNFNQMDRIAEKNRFLSVVKWYLGLVKDEILEKNPFNPVLGEIHFGSIDNAELGISEFLSEQVSHHPPVSAFILRNLVQDISISGNVGFKVGFGQNQVTVTTRGDVTIQTKFGTFKTSKCFPDMVVNNILWGEKYLVWKGIVHLSSTTSNFAAQLKFDEGEGGKTTIKGEVFEGEKVLLRLEGIAGGKTFIIDDKNESQLFMDVSQYHENKIIYLPEEFQTPFNSLKVWEGVKKAIIANNMAVADEEKRTVENEQRKRNALLHESDAWMEREFFSFDPSDKNQPVLPTSPGIWHFKPKLSENFKMFKLLAEQLKYLANPSIRDITPELVLPEIQQQIELIIEPTIDTQTQELGTAPPPAREEVEVEETEEKTEEFYVSQIPKLEEQLRLLKEEHKALSNLLANIHNASKPAQKSEPDRTPYSPPKISPSQQPPSTLPVYSDIYRQFMGLVCAHGYVEGCPFGCPSIGIDE</sequence>
<dbReference type="InterPro" id="IPR000648">
    <property type="entry name" value="Oxysterol-bd"/>
</dbReference>
<dbReference type="PANTHER" id="PTHR10972">
    <property type="entry name" value="OXYSTEROL-BINDING PROTEIN-RELATED"/>
    <property type="match status" value="1"/>
</dbReference>
<dbReference type="InterPro" id="IPR037239">
    <property type="entry name" value="OSBP_sf"/>
</dbReference>
<dbReference type="InterPro" id="IPR018494">
    <property type="entry name" value="Oxysterol-bd_CS"/>
</dbReference>
<dbReference type="EMBL" id="GIBP01001888">
    <property type="protein sequence ID" value="NDV30857.1"/>
    <property type="molecule type" value="Transcribed_RNA"/>
</dbReference>
<protein>
    <recommendedName>
        <fullName evidence="4">Oxysterol-binding protein</fullName>
    </recommendedName>
</protein>
<accession>A0A6B2L1S1</accession>
<organism evidence="3">
    <name type="scientific">Arcella intermedia</name>
    <dbReference type="NCBI Taxonomy" id="1963864"/>
    <lineage>
        <taxon>Eukaryota</taxon>
        <taxon>Amoebozoa</taxon>
        <taxon>Tubulinea</taxon>
        <taxon>Elardia</taxon>
        <taxon>Arcellinida</taxon>
        <taxon>Sphaerothecina</taxon>
        <taxon>Arcellidae</taxon>
        <taxon>Arcella</taxon>
    </lineage>
</organism>
<evidence type="ECO:0000313" key="3">
    <source>
        <dbReference type="EMBL" id="NDV30857.1"/>
    </source>
</evidence>
<dbReference type="GO" id="GO:0005829">
    <property type="term" value="C:cytosol"/>
    <property type="evidence" value="ECO:0007669"/>
    <property type="project" value="TreeGrafter"/>
</dbReference>
<evidence type="ECO:0000256" key="1">
    <source>
        <dbReference type="RuleBase" id="RU003844"/>
    </source>
</evidence>
<feature type="region of interest" description="Disordered" evidence="2">
    <location>
        <begin position="447"/>
        <end position="476"/>
    </location>
</feature>
<dbReference type="Gene3D" id="2.40.160.120">
    <property type="match status" value="1"/>
</dbReference>
<evidence type="ECO:0008006" key="4">
    <source>
        <dbReference type="Google" id="ProtNLM"/>
    </source>
</evidence>
<dbReference type="Pfam" id="PF01237">
    <property type="entry name" value="Oxysterol_BP"/>
    <property type="match status" value="1"/>
</dbReference>
<dbReference type="GO" id="GO:0032934">
    <property type="term" value="F:sterol binding"/>
    <property type="evidence" value="ECO:0007669"/>
    <property type="project" value="TreeGrafter"/>
</dbReference>
<evidence type="ECO:0000256" key="2">
    <source>
        <dbReference type="SAM" id="MobiDB-lite"/>
    </source>
</evidence>
<reference evidence="3" key="1">
    <citation type="journal article" date="2020" name="J. Eukaryot. Microbiol.">
        <title>De novo Sequencing, Assembly and Annotation of the Transcriptome for the Free-Living Testate Amoeba Arcella intermedia.</title>
        <authorList>
            <person name="Ribeiro G.M."/>
            <person name="Porfirio-Sousa A.L."/>
            <person name="Maurer-Alcala X.X."/>
            <person name="Katz L.A."/>
            <person name="Lahr D.J.G."/>
        </authorList>
    </citation>
    <scope>NUCLEOTIDE SEQUENCE</scope>
</reference>
<dbReference type="Gene3D" id="3.30.70.3490">
    <property type="match status" value="1"/>
</dbReference>
<dbReference type="SUPFAM" id="SSF144000">
    <property type="entry name" value="Oxysterol-binding protein-like"/>
    <property type="match status" value="1"/>
</dbReference>
<dbReference type="PANTHER" id="PTHR10972:SF152">
    <property type="entry name" value="OXYSTEROL-BINDING PROTEIN 7"/>
    <property type="match status" value="1"/>
</dbReference>
<dbReference type="PROSITE" id="PS01013">
    <property type="entry name" value="OSBP"/>
    <property type="match status" value="1"/>
</dbReference>
<proteinExistence type="inferred from homology"/>
<dbReference type="AlphaFoldDB" id="A0A6B2L1S1"/>
<feature type="compositionally biased region" description="Pro residues" evidence="2">
    <location>
        <begin position="463"/>
        <end position="476"/>
    </location>
</feature>
<feature type="region of interest" description="Disordered" evidence="2">
    <location>
        <begin position="392"/>
        <end position="412"/>
    </location>
</feature>
<comment type="similarity">
    <text evidence="1">Belongs to the OSBP family.</text>
</comment>